<keyword evidence="3" id="KW-1185">Reference proteome</keyword>
<sequence>MNAKQWWLGLSSRRRRLLASSAVLLVLLACWIAIPRLLDRRAGTDRSKLGTVLLIPGYGGNQGSLQALAGLIRSTGREAVVLTLPGDGTGDLREQVSVLEREVEAAYERGTPSVDLIGYSAGGVVARLWAARSEPQARRVVTLGSPLHGTRLATGGSALAPDACPVACQQLAAGSSLLQSFAQQPVPVPWMSIWTELDQTVIPPESARVDGAVNVSLQSICPAAQTTHSQLPADPLVTKLVLRAISLDPLAPPTPSDC</sequence>
<organism evidence="2 3">
    <name type="scientific">Kibdelosporangium philippinense</name>
    <dbReference type="NCBI Taxonomy" id="211113"/>
    <lineage>
        <taxon>Bacteria</taxon>
        <taxon>Bacillati</taxon>
        <taxon>Actinomycetota</taxon>
        <taxon>Actinomycetes</taxon>
        <taxon>Pseudonocardiales</taxon>
        <taxon>Pseudonocardiaceae</taxon>
        <taxon>Kibdelosporangium</taxon>
    </lineage>
</organism>
<dbReference type="SUPFAM" id="SSF53474">
    <property type="entry name" value="alpha/beta-Hydrolases"/>
    <property type="match status" value="1"/>
</dbReference>
<reference evidence="2 3" key="1">
    <citation type="submission" date="2021-12" db="EMBL/GenBank/DDBJ databases">
        <title>Genome sequence of Kibdelosporangium philippinense ATCC 49844.</title>
        <authorList>
            <person name="Fedorov E.A."/>
            <person name="Omeragic M."/>
            <person name="Shalygina K.F."/>
            <person name="Maclea K.S."/>
        </authorList>
    </citation>
    <scope>NUCLEOTIDE SEQUENCE [LARGE SCALE GENOMIC DNA]</scope>
    <source>
        <strain evidence="2 3">ATCC 49844</strain>
    </source>
</reference>
<protein>
    <submittedName>
        <fullName evidence="2">Alpha/beta fold hydrolase</fullName>
    </submittedName>
</protein>
<feature type="domain" description="AB hydrolase-1" evidence="1">
    <location>
        <begin position="52"/>
        <end position="252"/>
    </location>
</feature>
<dbReference type="PROSITE" id="PS51257">
    <property type="entry name" value="PROKAR_LIPOPROTEIN"/>
    <property type="match status" value="1"/>
</dbReference>
<keyword evidence="2" id="KW-0378">Hydrolase</keyword>
<dbReference type="Gene3D" id="3.40.50.1820">
    <property type="entry name" value="alpha/beta hydrolase"/>
    <property type="match status" value="1"/>
</dbReference>
<dbReference type="Proteomes" id="UP001521150">
    <property type="component" value="Unassembled WGS sequence"/>
</dbReference>
<dbReference type="GO" id="GO:0016787">
    <property type="term" value="F:hydrolase activity"/>
    <property type="evidence" value="ECO:0007669"/>
    <property type="project" value="UniProtKB-KW"/>
</dbReference>
<dbReference type="InterPro" id="IPR029058">
    <property type="entry name" value="AB_hydrolase_fold"/>
</dbReference>
<dbReference type="Pfam" id="PF12697">
    <property type="entry name" value="Abhydrolase_6"/>
    <property type="match status" value="1"/>
</dbReference>
<proteinExistence type="predicted"/>
<gene>
    <name evidence="2" type="ORF">LWC34_46170</name>
</gene>
<dbReference type="EMBL" id="JAJVCN010000004">
    <property type="protein sequence ID" value="MCE7010141.1"/>
    <property type="molecule type" value="Genomic_DNA"/>
</dbReference>
<evidence type="ECO:0000259" key="1">
    <source>
        <dbReference type="Pfam" id="PF12697"/>
    </source>
</evidence>
<evidence type="ECO:0000313" key="2">
    <source>
        <dbReference type="EMBL" id="MCE7010141.1"/>
    </source>
</evidence>
<dbReference type="RefSeq" id="WP_233731595.1">
    <property type="nucleotide sequence ID" value="NZ_JAJVCN010000004.1"/>
</dbReference>
<dbReference type="PANTHER" id="PTHR37946">
    <property type="entry name" value="SLL1969 PROTEIN"/>
    <property type="match status" value="1"/>
</dbReference>
<comment type="caution">
    <text evidence="2">The sequence shown here is derived from an EMBL/GenBank/DDBJ whole genome shotgun (WGS) entry which is preliminary data.</text>
</comment>
<accession>A0ABS8ZQX1</accession>
<name>A0ABS8ZQX1_9PSEU</name>
<dbReference type="PANTHER" id="PTHR37946:SF1">
    <property type="entry name" value="SLL1969 PROTEIN"/>
    <property type="match status" value="1"/>
</dbReference>
<evidence type="ECO:0000313" key="3">
    <source>
        <dbReference type="Proteomes" id="UP001521150"/>
    </source>
</evidence>
<dbReference type="InterPro" id="IPR000073">
    <property type="entry name" value="AB_hydrolase_1"/>
</dbReference>